<keyword evidence="2" id="KW-0443">Lipid metabolism</keyword>
<keyword evidence="3" id="KW-0456">Lyase</keyword>
<comment type="similarity">
    <text evidence="1 4">Belongs to the enoyl-CoA hydratase/isomerase family.</text>
</comment>
<dbReference type="InterPro" id="IPR001753">
    <property type="entry name" value="Enoyl-CoA_hydra/iso"/>
</dbReference>
<dbReference type="InterPro" id="IPR029045">
    <property type="entry name" value="ClpP/crotonase-like_dom_sf"/>
</dbReference>
<evidence type="ECO:0000313" key="6">
    <source>
        <dbReference type="Proteomes" id="UP001596138"/>
    </source>
</evidence>
<dbReference type="Proteomes" id="UP001596138">
    <property type="component" value="Unassembled WGS sequence"/>
</dbReference>
<organism evidence="5 6">
    <name type="scientific">Longivirga aurantiaca</name>
    <dbReference type="NCBI Taxonomy" id="1837743"/>
    <lineage>
        <taxon>Bacteria</taxon>
        <taxon>Bacillati</taxon>
        <taxon>Actinomycetota</taxon>
        <taxon>Actinomycetes</taxon>
        <taxon>Sporichthyales</taxon>
        <taxon>Sporichthyaceae</taxon>
        <taxon>Longivirga</taxon>
    </lineage>
</organism>
<reference evidence="6" key="1">
    <citation type="journal article" date="2019" name="Int. J. Syst. Evol. Microbiol.">
        <title>The Global Catalogue of Microorganisms (GCM) 10K type strain sequencing project: providing services to taxonomists for standard genome sequencing and annotation.</title>
        <authorList>
            <consortium name="The Broad Institute Genomics Platform"/>
            <consortium name="The Broad Institute Genome Sequencing Center for Infectious Disease"/>
            <person name="Wu L."/>
            <person name="Ma J."/>
        </authorList>
    </citation>
    <scope>NUCLEOTIDE SEQUENCE [LARGE SCALE GENOMIC DNA]</scope>
    <source>
        <strain evidence="6">CGMCC 4.7317</strain>
    </source>
</reference>
<evidence type="ECO:0000313" key="5">
    <source>
        <dbReference type="EMBL" id="MFC6239278.1"/>
    </source>
</evidence>
<comment type="caution">
    <text evidence="5">The sequence shown here is derived from an EMBL/GenBank/DDBJ whole genome shotgun (WGS) entry which is preliminary data.</text>
</comment>
<dbReference type="SUPFAM" id="SSF52096">
    <property type="entry name" value="ClpP/crotonase"/>
    <property type="match status" value="1"/>
</dbReference>
<dbReference type="Gene3D" id="3.90.226.10">
    <property type="entry name" value="2-enoyl-CoA Hydratase, Chain A, domain 1"/>
    <property type="match status" value="1"/>
</dbReference>
<dbReference type="PANTHER" id="PTHR11941">
    <property type="entry name" value="ENOYL-COA HYDRATASE-RELATED"/>
    <property type="match status" value="1"/>
</dbReference>
<dbReference type="InterPro" id="IPR018376">
    <property type="entry name" value="Enoyl-CoA_hyd/isom_CS"/>
</dbReference>
<dbReference type="RefSeq" id="WP_386768425.1">
    <property type="nucleotide sequence ID" value="NZ_JBHSTI010000009.1"/>
</dbReference>
<dbReference type="EMBL" id="JBHSTI010000009">
    <property type="protein sequence ID" value="MFC6239278.1"/>
    <property type="molecule type" value="Genomic_DNA"/>
</dbReference>
<evidence type="ECO:0000256" key="4">
    <source>
        <dbReference type="RuleBase" id="RU003707"/>
    </source>
</evidence>
<dbReference type="Gene3D" id="1.10.12.10">
    <property type="entry name" value="Lyase 2-enoyl-coa Hydratase, Chain A, domain 2"/>
    <property type="match status" value="1"/>
</dbReference>
<dbReference type="PANTHER" id="PTHR11941:SF169">
    <property type="entry name" value="(7AS)-7A-METHYL-1,5-DIOXO-2,3,5,6,7,7A-HEXAHYDRO-1H-INDENE-CARBOXYL-COA HYDROLASE"/>
    <property type="match status" value="1"/>
</dbReference>
<keyword evidence="6" id="KW-1185">Reference proteome</keyword>
<evidence type="ECO:0000256" key="3">
    <source>
        <dbReference type="ARBA" id="ARBA00023239"/>
    </source>
</evidence>
<evidence type="ECO:0000256" key="2">
    <source>
        <dbReference type="ARBA" id="ARBA00023098"/>
    </source>
</evidence>
<dbReference type="CDD" id="cd06558">
    <property type="entry name" value="crotonase-like"/>
    <property type="match status" value="1"/>
</dbReference>
<accession>A0ABW1T3I1</accession>
<evidence type="ECO:0000256" key="1">
    <source>
        <dbReference type="ARBA" id="ARBA00005254"/>
    </source>
</evidence>
<name>A0ABW1T3I1_9ACTN</name>
<dbReference type="NCBIfam" id="NF006100">
    <property type="entry name" value="PRK08252.1"/>
    <property type="match status" value="1"/>
</dbReference>
<dbReference type="PROSITE" id="PS00166">
    <property type="entry name" value="ENOYL_COA_HYDRATASE"/>
    <property type="match status" value="1"/>
</dbReference>
<dbReference type="InterPro" id="IPR014748">
    <property type="entry name" value="Enoyl-CoA_hydra_C"/>
</dbReference>
<gene>
    <name evidence="5" type="ORF">ACFQGU_15470</name>
</gene>
<protein>
    <submittedName>
        <fullName evidence="5">Crotonase/enoyl-CoA hydratase family protein</fullName>
    </submittedName>
</protein>
<dbReference type="Pfam" id="PF00378">
    <property type="entry name" value="ECH_1"/>
    <property type="match status" value="1"/>
</dbReference>
<proteinExistence type="inferred from homology"/>
<sequence>MTDEVLTEQQDRTLLITLNRPEAMNAINEALVAGLLAAVRRLDDDPGLTVGVLTGAGTRAFSAGMDLKAFSRGENMRGIYEFIRNGSRKPLLGAIEGLALAGGLEMALTCDLLVAAKGARLGIPEAKVGLFASAGGVMRLPSRVGYSTAMEMALTGDPILAEEAYERGLVARVCEPGDAVAAALELAQRVARNAPLSVATSKQLIRATQGTTEAEFWQLQEPYEAAIVASADAQEGPRAFAEKRPPQWTGA</sequence>